<feature type="region of interest" description="Disordered" evidence="1">
    <location>
        <begin position="135"/>
        <end position="176"/>
    </location>
</feature>
<protein>
    <submittedName>
        <fullName evidence="2">Uncharacterized protein</fullName>
    </submittedName>
</protein>
<evidence type="ECO:0000256" key="1">
    <source>
        <dbReference type="SAM" id="MobiDB-lite"/>
    </source>
</evidence>
<sequence length="176" mass="19252">MQPAVPAHERGSVTSSNPPLRYAVKRLDPRFPARFVQYVRMYVASTSTSAALYGLWSTIPARYEEPQVGVVLRRHQVRLGCTAMRLRPAGNKPNVGHANNSSSRTSAATSGRLPACSRASARWSGAKYVPTVHSLRHRAVENPQSSPPPDETGARPMMRWGRGPSAPPKPSNTQRT</sequence>
<dbReference type="EMBL" id="LSBH01000006">
    <property type="protein sequence ID" value="OAQ77398.1"/>
    <property type="molecule type" value="Genomic_DNA"/>
</dbReference>
<accession>A0A179GIP9</accession>
<comment type="caution">
    <text evidence="2">The sequence shown here is derived from an EMBL/GenBank/DDBJ whole genome shotgun (WGS) entry which is preliminary data.</text>
</comment>
<name>A0A179GIP9_PURLI</name>
<dbReference type="AlphaFoldDB" id="A0A179GIP9"/>
<proteinExistence type="predicted"/>
<gene>
    <name evidence="2" type="ORF">VFPBJ_07870</name>
</gene>
<feature type="region of interest" description="Disordered" evidence="1">
    <location>
        <begin position="88"/>
        <end position="113"/>
    </location>
</feature>
<evidence type="ECO:0000313" key="2">
    <source>
        <dbReference type="EMBL" id="OAQ77398.1"/>
    </source>
</evidence>
<organism evidence="2 3">
    <name type="scientific">Purpureocillium lilacinum</name>
    <name type="common">Paecilomyces lilacinus</name>
    <dbReference type="NCBI Taxonomy" id="33203"/>
    <lineage>
        <taxon>Eukaryota</taxon>
        <taxon>Fungi</taxon>
        <taxon>Dikarya</taxon>
        <taxon>Ascomycota</taxon>
        <taxon>Pezizomycotina</taxon>
        <taxon>Sordariomycetes</taxon>
        <taxon>Hypocreomycetidae</taxon>
        <taxon>Hypocreales</taxon>
        <taxon>Ophiocordycipitaceae</taxon>
        <taxon>Purpureocillium</taxon>
    </lineage>
</organism>
<feature type="compositionally biased region" description="Low complexity" evidence="1">
    <location>
        <begin position="98"/>
        <end position="110"/>
    </location>
</feature>
<dbReference type="Proteomes" id="UP000078240">
    <property type="component" value="Unassembled WGS sequence"/>
</dbReference>
<reference evidence="2 3" key="1">
    <citation type="submission" date="2016-01" db="EMBL/GenBank/DDBJ databases">
        <title>Biosynthesis of antibiotic leucinostatins and their inhibition on Phytophthora in bio-control Purpureocillium lilacinum.</title>
        <authorList>
            <person name="Wang G."/>
            <person name="Liu Z."/>
            <person name="Lin R."/>
            <person name="Li E."/>
            <person name="Mao Z."/>
            <person name="Ling J."/>
            <person name="Yin W."/>
            <person name="Xie B."/>
        </authorList>
    </citation>
    <scope>NUCLEOTIDE SEQUENCE [LARGE SCALE GENOMIC DNA]</scope>
    <source>
        <strain evidence="2">PLBJ-1</strain>
    </source>
</reference>
<evidence type="ECO:0000313" key="3">
    <source>
        <dbReference type="Proteomes" id="UP000078240"/>
    </source>
</evidence>